<dbReference type="RefSeq" id="WP_380737982.1">
    <property type="nucleotide sequence ID" value="NZ_JBHTJP010000032.1"/>
</dbReference>
<evidence type="ECO:0000259" key="1">
    <source>
        <dbReference type="Pfam" id="PF11074"/>
    </source>
</evidence>
<protein>
    <submittedName>
        <fullName evidence="2">DUF2779 domain-containing protein</fullName>
    </submittedName>
</protein>
<gene>
    <name evidence="2" type="ORF">ACFQ1G_07100</name>
</gene>
<comment type="caution">
    <text evidence="2">The sequence shown here is derived from an EMBL/GenBank/DDBJ whole genome shotgun (WGS) entry which is preliminary data.</text>
</comment>
<organism evidence="2 3">
    <name type="scientific">Salinimicrobium gaetbulicola</name>
    <dbReference type="NCBI Taxonomy" id="999702"/>
    <lineage>
        <taxon>Bacteria</taxon>
        <taxon>Pseudomonadati</taxon>
        <taxon>Bacteroidota</taxon>
        <taxon>Flavobacteriia</taxon>
        <taxon>Flavobacteriales</taxon>
        <taxon>Flavobacteriaceae</taxon>
        <taxon>Salinimicrobium</taxon>
    </lineage>
</organism>
<evidence type="ECO:0000313" key="3">
    <source>
        <dbReference type="Proteomes" id="UP001597100"/>
    </source>
</evidence>
<sequence length="662" mass="76654">MKPPRYLTKSRFKLALDCPTKLYYTRKTEYENKSDSDSFLEALAQGGFQVEELARMDHPDGHTILGDDYNYQLLADKTEELLKQENVTIFEPAFLVNGLFIRVDILVKKGDKVKLIEVKAKSIRSADHQSFINSKGRLSGGWDLYLYDIAFQKYVMQLAYPGWKISSYLKLADKDATTTVDGLHQCFKVVSDSDLRTGIEKKPGLTRADLGEPILCNINVDQEIDLILTANPLDETRTFEETVEHFKKHYREDKKLFSEIGAQCKGCEFIAADHSNGSKSGFHECWQEQLRLSKEEIDRPKVYDVWYNPTGKILEEGRFFMEEITENDINIRPEAGKLSRSERQWLQVQKHQEKDDSPYFDIENLREELSSWTFPLNFIDFETTAVALPFTAGMHPYEQVAFQFSHHIVYEDGRVEHFNEYLNTEIGVLPNFDFIRALKESLTVNQGSIFRYHNHENTIVNVIYNQLLKSDEPDKEELLDFIETISHSTSKNAKNWYGDRDMIDLQKTVVNYYYDPVTGGSNSIKAILPAVLHSSSYLQNKYQQPLKDLKVTSKNFPYDHVFLKVEKGKVINPYKALPPIFDGWDNEKLDQVSESLTEISDGGAALFAYQKLQFEDVPEIERKAIREGLLRYCELDTLAMVMIYEYFREVCLFEKQEARSKS</sequence>
<dbReference type="Proteomes" id="UP001597100">
    <property type="component" value="Unassembled WGS sequence"/>
</dbReference>
<dbReference type="InterPro" id="IPR021301">
    <property type="entry name" value="DUF2779"/>
</dbReference>
<keyword evidence="3" id="KW-1185">Reference proteome</keyword>
<dbReference type="EMBL" id="JBHTJP010000032">
    <property type="protein sequence ID" value="MFD0976553.1"/>
    <property type="molecule type" value="Genomic_DNA"/>
</dbReference>
<evidence type="ECO:0000313" key="2">
    <source>
        <dbReference type="EMBL" id="MFD0976553.1"/>
    </source>
</evidence>
<dbReference type="Pfam" id="PF11074">
    <property type="entry name" value="DUF2779"/>
    <property type="match status" value="1"/>
</dbReference>
<proteinExistence type="predicted"/>
<reference evidence="3" key="1">
    <citation type="journal article" date="2019" name="Int. J. Syst. Evol. Microbiol.">
        <title>The Global Catalogue of Microorganisms (GCM) 10K type strain sequencing project: providing services to taxonomists for standard genome sequencing and annotation.</title>
        <authorList>
            <consortium name="The Broad Institute Genomics Platform"/>
            <consortium name="The Broad Institute Genome Sequencing Center for Infectious Disease"/>
            <person name="Wu L."/>
            <person name="Ma J."/>
        </authorList>
    </citation>
    <scope>NUCLEOTIDE SEQUENCE [LARGE SCALE GENOMIC DNA]</scope>
    <source>
        <strain evidence="3">CCUG 60898</strain>
    </source>
</reference>
<accession>A0ABW3IET9</accession>
<feature type="domain" description="DUF2779" evidence="1">
    <location>
        <begin position="378"/>
        <end position="523"/>
    </location>
</feature>
<name>A0ABW3IET9_9FLAO</name>